<sequence length="524" mass="57158">MSLPSRLSRRRLVDASAGGGARANLAATRNEGLVVLLIVTLLVVGRSLVFVIFEHAQFDADQAITGLMAKHIAELRAFPFYAYASDYVLVVEAWLAAPFLALFGTSVAALRLPLVLLNLVTGVLLVTILGRELYLRPVVALIPALFFVAAPPVLAAELLTATGGNVEPFVYVLLLWLTRERPVAFGIIFLVGFMNREFTAYAASALLLVEALQGRLWQIDNLRQKAVVLGVVAVGWLLTGPLRTGADAMGPGTAGMSNPSASNVSVAVGFLCPSLDLSRMGANLTSLVTTQMGTLLGVAPFRLRDVNINSPTRQGGWGLWPVFCLVIAGAACRLAWLAWRPRRQDAQSEPSRPAPWFALYLALIGLQSGVVWAVSRCGPLNSMTLRYGLLAVLLPVAIVALHLALERSVTWRRLMMLFVICWTAISCRAHGDLLAHYLSHSQPDDYRRLSDELVARGIRYVQADYWTAYMIDFLTDERVIATATDYVRVREYDIAVAGHANEAVLLSRRPCPGGEPIGHRYICK</sequence>
<gene>
    <name evidence="2" type="ORF">LuPra_01649</name>
</gene>
<feature type="transmembrane region" description="Helical" evidence="1">
    <location>
        <begin position="317"/>
        <end position="336"/>
    </location>
</feature>
<keyword evidence="1" id="KW-0812">Transmembrane</keyword>
<dbReference type="EMBL" id="CP015136">
    <property type="protein sequence ID" value="AMY08449.1"/>
    <property type="molecule type" value="Genomic_DNA"/>
</dbReference>
<dbReference type="KEGG" id="abac:LuPra_01649"/>
<feature type="transmembrane region" description="Helical" evidence="1">
    <location>
        <begin position="32"/>
        <end position="53"/>
    </location>
</feature>
<feature type="transmembrane region" description="Helical" evidence="1">
    <location>
        <begin position="357"/>
        <end position="375"/>
    </location>
</feature>
<accession>A0A143PL13</accession>
<reference evidence="3" key="2">
    <citation type="submission" date="2016-04" db="EMBL/GenBank/DDBJ databases">
        <title>First Complete Genome Sequence of a Subdivision 6 Acidobacterium.</title>
        <authorList>
            <person name="Huang S."/>
            <person name="Vieira S."/>
            <person name="Bunk B."/>
            <person name="Riedel T."/>
            <person name="Sproeer C."/>
            <person name="Overmann J."/>
        </authorList>
    </citation>
    <scope>NUCLEOTIDE SEQUENCE [LARGE SCALE GENOMIC DNA]</scope>
    <source>
        <strain evidence="3">DSM 100886 HEG_-6_39</strain>
    </source>
</reference>
<feature type="transmembrane region" description="Helical" evidence="1">
    <location>
        <begin position="99"/>
        <end position="126"/>
    </location>
</feature>
<dbReference type="PATRIC" id="fig|1813736.3.peg.1713"/>
<feature type="transmembrane region" description="Helical" evidence="1">
    <location>
        <begin position="387"/>
        <end position="405"/>
    </location>
</feature>
<feature type="transmembrane region" description="Helical" evidence="1">
    <location>
        <begin position="221"/>
        <end position="239"/>
    </location>
</feature>
<evidence type="ECO:0000256" key="1">
    <source>
        <dbReference type="SAM" id="Phobius"/>
    </source>
</evidence>
<proteinExistence type="predicted"/>
<keyword evidence="1" id="KW-1133">Transmembrane helix</keyword>
<evidence type="ECO:0008006" key="4">
    <source>
        <dbReference type="Google" id="ProtNLM"/>
    </source>
</evidence>
<evidence type="ECO:0000313" key="2">
    <source>
        <dbReference type="EMBL" id="AMY08449.1"/>
    </source>
</evidence>
<dbReference type="AlphaFoldDB" id="A0A143PL13"/>
<keyword evidence="1" id="KW-0472">Membrane</keyword>
<reference evidence="2 3" key="1">
    <citation type="journal article" date="2016" name="Genome Announc.">
        <title>First Complete Genome Sequence of a Subdivision 6 Acidobacterium Strain.</title>
        <authorList>
            <person name="Huang S."/>
            <person name="Vieira S."/>
            <person name="Bunk B."/>
            <person name="Riedel T."/>
            <person name="Sproer C."/>
            <person name="Overmann J."/>
        </authorList>
    </citation>
    <scope>NUCLEOTIDE SEQUENCE [LARGE SCALE GENOMIC DNA]</scope>
    <source>
        <strain evidence="3">DSM 100886 HEG_-6_39</strain>
    </source>
</reference>
<organism evidence="2 3">
    <name type="scientific">Luteitalea pratensis</name>
    <dbReference type="NCBI Taxonomy" id="1855912"/>
    <lineage>
        <taxon>Bacteria</taxon>
        <taxon>Pseudomonadati</taxon>
        <taxon>Acidobacteriota</taxon>
        <taxon>Vicinamibacteria</taxon>
        <taxon>Vicinamibacterales</taxon>
        <taxon>Vicinamibacteraceae</taxon>
        <taxon>Luteitalea</taxon>
    </lineage>
</organism>
<feature type="transmembrane region" description="Helical" evidence="1">
    <location>
        <begin position="138"/>
        <end position="163"/>
    </location>
</feature>
<evidence type="ECO:0000313" key="3">
    <source>
        <dbReference type="Proteomes" id="UP000076079"/>
    </source>
</evidence>
<dbReference type="STRING" id="1855912.LuPra_01649"/>
<protein>
    <recommendedName>
        <fullName evidence="4">Glycosyltransferase RgtA/B/C/D-like domain-containing protein</fullName>
    </recommendedName>
</protein>
<keyword evidence="3" id="KW-1185">Reference proteome</keyword>
<dbReference type="Proteomes" id="UP000076079">
    <property type="component" value="Chromosome"/>
</dbReference>
<name>A0A143PL13_LUTPR</name>